<dbReference type="InterPro" id="IPR004606">
    <property type="entry name" value="Mop_domain"/>
</dbReference>
<feature type="domain" description="ABC transporter" evidence="6">
    <location>
        <begin position="8"/>
        <end position="244"/>
    </location>
</feature>
<sequence length="366" mass="38152">MSAVTGDTGTDTAISVRARVPVRGLDLSVTAPAGSVLALLGPNGAGKSTLVHVVAGLVRPDDGTVRVGTRTLTDTASRVHVPPHRRGVALLAQDPLLFPHLTVRENVAFAPRVRHDRRRARAIADDWLARVEAHDLADRLPRQLSGGQAQRVALARALAADPDVLLLDEPFAAMDADATPALRRLVRDVVSGSRCTTMVVTHDRVDALSLADDVVVLDGGRVVEEGPVADVLATPRSAFAAALAGTTVIHGVFGDGDTLRAEGDVVVHGNAIDHPGHGRPGIASIAPTTVSVFAVRPVGSPRNVIPARIVEVDAVGSGVRVTARAAPGVLAAHITSAAATELDLRPGSEVFLVVKATEVRLYPTRR</sequence>
<evidence type="ECO:0000256" key="4">
    <source>
        <dbReference type="ARBA" id="ARBA00022840"/>
    </source>
</evidence>
<dbReference type="InterPro" id="IPR050093">
    <property type="entry name" value="ABC_SmlMolc_Importer"/>
</dbReference>
<dbReference type="EMBL" id="FOJN01000001">
    <property type="protein sequence ID" value="SFA39948.1"/>
    <property type="molecule type" value="Genomic_DNA"/>
</dbReference>
<evidence type="ECO:0000313" key="9">
    <source>
        <dbReference type="Proteomes" id="UP000182054"/>
    </source>
</evidence>
<name>A0A1I0SKC4_9NOCA</name>
<dbReference type="PANTHER" id="PTHR42781">
    <property type="entry name" value="SPERMIDINE/PUTRESCINE IMPORT ATP-BINDING PROTEIN POTA"/>
    <property type="match status" value="1"/>
</dbReference>
<dbReference type="SUPFAM" id="SSF52540">
    <property type="entry name" value="P-loop containing nucleoside triphosphate hydrolases"/>
    <property type="match status" value="1"/>
</dbReference>
<organism evidence="8 9">
    <name type="scientific">Rhodococcoides kroppenstedtii</name>
    <dbReference type="NCBI Taxonomy" id="293050"/>
    <lineage>
        <taxon>Bacteria</taxon>
        <taxon>Bacillati</taxon>
        <taxon>Actinomycetota</taxon>
        <taxon>Actinomycetes</taxon>
        <taxon>Mycobacteriales</taxon>
        <taxon>Nocardiaceae</taxon>
        <taxon>Rhodococcoides</taxon>
    </lineage>
</organism>
<evidence type="ECO:0000256" key="1">
    <source>
        <dbReference type="ARBA" id="ARBA00022448"/>
    </source>
</evidence>
<evidence type="ECO:0000259" key="7">
    <source>
        <dbReference type="PROSITE" id="PS51866"/>
    </source>
</evidence>
<dbReference type="Proteomes" id="UP000182054">
    <property type="component" value="Unassembled WGS sequence"/>
</dbReference>
<dbReference type="Gene3D" id="2.40.50.100">
    <property type="match status" value="1"/>
</dbReference>
<evidence type="ECO:0000256" key="3">
    <source>
        <dbReference type="ARBA" id="ARBA00022741"/>
    </source>
</evidence>
<keyword evidence="3" id="KW-0547">Nucleotide-binding</keyword>
<evidence type="ECO:0000256" key="2">
    <source>
        <dbReference type="ARBA" id="ARBA00022505"/>
    </source>
</evidence>
<dbReference type="SMART" id="SM00382">
    <property type="entry name" value="AAA"/>
    <property type="match status" value="1"/>
</dbReference>
<dbReference type="InterPro" id="IPR003439">
    <property type="entry name" value="ABC_transporter-like_ATP-bd"/>
</dbReference>
<keyword evidence="4 8" id="KW-0067">ATP-binding</keyword>
<proteinExistence type="predicted"/>
<dbReference type="AlphaFoldDB" id="A0A1I0SKC4"/>
<dbReference type="InterPro" id="IPR005116">
    <property type="entry name" value="Transp-assoc_OB_typ1"/>
</dbReference>
<dbReference type="InterPro" id="IPR017871">
    <property type="entry name" value="ABC_transporter-like_CS"/>
</dbReference>
<evidence type="ECO:0000256" key="5">
    <source>
        <dbReference type="PROSITE-ProRule" id="PRU01213"/>
    </source>
</evidence>
<dbReference type="Pfam" id="PF00005">
    <property type="entry name" value="ABC_tran"/>
    <property type="match status" value="1"/>
</dbReference>
<protein>
    <submittedName>
        <fullName evidence="8">Molybdate transport system ATP-binding protein</fullName>
    </submittedName>
</protein>
<evidence type="ECO:0000313" key="8">
    <source>
        <dbReference type="EMBL" id="SFA39948.1"/>
    </source>
</evidence>
<dbReference type="Gene3D" id="3.40.50.300">
    <property type="entry name" value="P-loop containing nucleotide triphosphate hydrolases"/>
    <property type="match status" value="1"/>
</dbReference>
<accession>A0A1I0SKC4</accession>
<gene>
    <name evidence="8" type="ORF">SAMN05444374_101394</name>
</gene>
<dbReference type="GO" id="GO:0016887">
    <property type="term" value="F:ATP hydrolysis activity"/>
    <property type="evidence" value="ECO:0007669"/>
    <property type="project" value="InterPro"/>
</dbReference>
<dbReference type="PROSITE" id="PS00211">
    <property type="entry name" value="ABC_TRANSPORTER_1"/>
    <property type="match status" value="1"/>
</dbReference>
<dbReference type="PANTHER" id="PTHR42781:SF4">
    <property type="entry name" value="SPERMIDINE_PUTRESCINE IMPORT ATP-BINDING PROTEIN POTA"/>
    <property type="match status" value="1"/>
</dbReference>
<evidence type="ECO:0000259" key="6">
    <source>
        <dbReference type="PROSITE" id="PS50893"/>
    </source>
</evidence>
<feature type="domain" description="Mop" evidence="7">
    <location>
        <begin position="298"/>
        <end position="363"/>
    </location>
</feature>
<reference evidence="8 9" key="1">
    <citation type="submission" date="2016-10" db="EMBL/GenBank/DDBJ databases">
        <authorList>
            <person name="de Groot N.N."/>
        </authorList>
    </citation>
    <scope>NUCLEOTIDE SEQUENCE [LARGE SCALE GENOMIC DNA]</scope>
    <source>
        <strain evidence="8 9">DSM 44908</strain>
    </source>
</reference>
<dbReference type="InterPro" id="IPR008995">
    <property type="entry name" value="Mo/tungstate-bd_C_term_dom"/>
</dbReference>
<dbReference type="PROSITE" id="PS51866">
    <property type="entry name" value="MOP"/>
    <property type="match status" value="1"/>
</dbReference>
<keyword evidence="2 5" id="KW-0500">Molybdenum</keyword>
<keyword evidence="1" id="KW-0813">Transport</keyword>
<dbReference type="PROSITE" id="PS50893">
    <property type="entry name" value="ABC_TRANSPORTER_2"/>
    <property type="match status" value="1"/>
</dbReference>
<dbReference type="SUPFAM" id="SSF50331">
    <property type="entry name" value="MOP-like"/>
    <property type="match status" value="1"/>
</dbReference>
<dbReference type="GO" id="GO:0015689">
    <property type="term" value="P:molybdate ion transport"/>
    <property type="evidence" value="ECO:0007669"/>
    <property type="project" value="InterPro"/>
</dbReference>
<dbReference type="Pfam" id="PF03459">
    <property type="entry name" value="TOBE"/>
    <property type="match status" value="1"/>
</dbReference>
<dbReference type="InterPro" id="IPR027417">
    <property type="entry name" value="P-loop_NTPase"/>
</dbReference>
<dbReference type="InterPro" id="IPR003593">
    <property type="entry name" value="AAA+_ATPase"/>
</dbReference>
<dbReference type="GO" id="GO:0005524">
    <property type="term" value="F:ATP binding"/>
    <property type="evidence" value="ECO:0007669"/>
    <property type="project" value="UniProtKB-KW"/>
</dbReference>